<dbReference type="RefSeq" id="WP_367885317.1">
    <property type="nucleotide sequence ID" value="NZ_CP130612.1"/>
</dbReference>
<evidence type="ECO:0000259" key="1">
    <source>
        <dbReference type="Pfam" id="PF02627"/>
    </source>
</evidence>
<dbReference type="KEGG" id="pspc:Strain318_001729"/>
<dbReference type="InterPro" id="IPR029032">
    <property type="entry name" value="AhpD-like"/>
</dbReference>
<dbReference type="Pfam" id="PF02627">
    <property type="entry name" value="CMD"/>
    <property type="match status" value="1"/>
</dbReference>
<dbReference type="Proteomes" id="UP001229955">
    <property type="component" value="Chromosome"/>
</dbReference>
<gene>
    <name evidence="2" type="ORF">Strain138_001730</name>
    <name evidence="3" type="ORF">Strain318_001729</name>
</gene>
<dbReference type="EMBL" id="CP130613">
    <property type="protein sequence ID" value="WKW15346.1"/>
    <property type="molecule type" value="Genomic_DNA"/>
</dbReference>
<dbReference type="SUPFAM" id="SSF69118">
    <property type="entry name" value="AhpD-like"/>
    <property type="match status" value="1"/>
</dbReference>
<organism evidence="3 4">
    <name type="scientific">Pseudogemmatithrix spongiicola</name>
    <dbReference type="NCBI Taxonomy" id="3062599"/>
    <lineage>
        <taxon>Bacteria</taxon>
        <taxon>Pseudomonadati</taxon>
        <taxon>Gemmatimonadota</taxon>
        <taxon>Gemmatimonadia</taxon>
        <taxon>Gemmatimonadales</taxon>
        <taxon>Gemmatimonadaceae</taxon>
        <taxon>Pseudogemmatithrix</taxon>
    </lineage>
</organism>
<evidence type="ECO:0000313" key="4">
    <source>
        <dbReference type="Proteomes" id="UP001229955"/>
    </source>
</evidence>
<feature type="domain" description="Carboxymuconolactone decarboxylase-like" evidence="1">
    <location>
        <begin position="132"/>
        <end position="189"/>
    </location>
</feature>
<dbReference type="InterPro" id="IPR003779">
    <property type="entry name" value="CMD-like"/>
</dbReference>
<dbReference type="AlphaFoldDB" id="A0AA49K0C7"/>
<dbReference type="PANTHER" id="PTHR33570:SF10">
    <property type="entry name" value="GAMMA-CARBOXYMUCONOLACTONE DECARBOXYLASE"/>
    <property type="match status" value="1"/>
</dbReference>
<dbReference type="Gene3D" id="1.20.1290.10">
    <property type="entry name" value="AhpD-like"/>
    <property type="match status" value="1"/>
</dbReference>
<dbReference type="InterPro" id="IPR052512">
    <property type="entry name" value="4CMD/NDH-1_regulator"/>
</dbReference>
<reference evidence="3" key="1">
    <citation type="submission" date="2023-07" db="EMBL/GenBank/DDBJ databases">
        <authorList>
            <person name="Haufschild T."/>
            <person name="Kallscheuer N."/>
            <person name="Hammer J."/>
            <person name="Kohn T."/>
            <person name="Kabuu M."/>
            <person name="Jogler M."/>
            <person name="Wohfarth N."/>
            <person name="Heuer A."/>
            <person name="Rohde M."/>
            <person name="van Teeseling M.C.F."/>
            <person name="Jogler C."/>
        </authorList>
    </citation>
    <scope>NUCLEOTIDE SEQUENCE</scope>
    <source>
        <strain evidence="2">Strain 138</strain>
        <strain evidence="3">Strain 318</strain>
    </source>
</reference>
<evidence type="ECO:0000313" key="3">
    <source>
        <dbReference type="EMBL" id="WKW15346.1"/>
    </source>
</evidence>
<sequence>MSPQRSTPVPALPADLAALVRLSAVIAAGSEPEIRTACQEAIDADVPTPWVEECILQSYLMAGFPRSLNAMREWRKVSGSPAPAREDIPEPSLWRWRTQGEQTCEIVYGKFYQKLRENITHLHPSLDEWMIVEGYGKILSRQGMELRLRELCIVAACVAMGQDRQLHSHLYGSLNAGSASEEIAGVLGALEGVVPAAHLLRARLLFARVLGK</sequence>
<accession>A0AA49K0C7</accession>
<dbReference type="GO" id="GO:0051920">
    <property type="term" value="F:peroxiredoxin activity"/>
    <property type="evidence" value="ECO:0007669"/>
    <property type="project" value="InterPro"/>
</dbReference>
<proteinExistence type="predicted"/>
<dbReference type="EMBL" id="CP130612">
    <property type="protein sequence ID" value="WKW12439.1"/>
    <property type="molecule type" value="Genomic_DNA"/>
</dbReference>
<evidence type="ECO:0000313" key="2">
    <source>
        <dbReference type="EMBL" id="WKW12439.1"/>
    </source>
</evidence>
<name>A0AA49K0C7_9BACT</name>
<dbReference type="PANTHER" id="PTHR33570">
    <property type="entry name" value="4-CARBOXYMUCONOLACTONE DECARBOXYLASE FAMILY PROTEIN"/>
    <property type="match status" value="1"/>
</dbReference>
<protein>
    <submittedName>
        <fullName evidence="3">Carboxymuconolactone decarboxylase family protein</fullName>
    </submittedName>
</protein>
<keyword evidence="4" id="KW-1185">Reference proteome</keyword>
<accession>A0AA49JV24</accession>